<dbReference type="Gene3D" id="3.40.640.10">
    <property type="entry name" value="Type I PLP-dependent aspartate aminotransferase-like (Major domain)"/>
    <property type="match status" value="1"/>
</dbReference>
<dbReference type="OrthoDB" id="9808770at2"/>
<dbReference type="InterPro" id="IPR015421">
    <property type="entry name" value="PyrdxlP-dep_Trfase_major"/>
</dbReference>
<protein>
    <submittedName>
        <fullName evidence="2">GntR family transcriptional regulator</fullName>
    </submittedName>
</protein>
<accession>A0A4R8DFH3</accession>
<dbReference type="EMBL" id="SODV01000002">
    <property type="protein sequence ID" value="TDW96353.1"/>
    <property type="molecule type" value="Genomic_DNA"/>
</dbReference>
<feature type="domain" description="Aminotransferase class I/classII large" evidence="1">
    <location>
        <begin position="3"/>
        <end position="347"/>
    </location>
</feature>
<proteinExistence type="predicted"/>
<evidence type="ECO:0000259" key="1">
    <source>
        <dbReference type="Pfam" id="PF00155"/>
    </source>
</evidence>
<dbReference type="InterPro" id="IPR004839">
    <property type="entry name" value="Aminotransferase_I/II_large"/>
</dbReference>
<organism evidence="2 3">
    <name type="scientific">Dinghuibacter silviterrae</name>
    <dbReference type="NCBI Taxonomy" id="1539049"/>
    <lineage>
        <taxon>Bacteria</taxon>
        <taxon>Pseudomonadati</taxon>
        <taxon>Bacteroidota</taxon>
        <taxon>Chitinophagia</taxon>
        <taxon>Chitinophagales</taxon>
        <taxon>Chitinophagaceae</taxon>
        <taxon>Dinghuibacter</taxon>
    </lineage>
</organism>
<gene>
    <name evidence="2" type="ORF">EDB95_4181</name>
</gene>
<dbReference type="SUPFAM" id="SSF53383">
    <property type="entry name" value="PLP-dependent transferases"/>
    <property type="match status" value="1"/>
</dbReference>
<dbReference type="Proteomes" id="UP000294498">
    <property type="component" value="Unassembled WGS sequence"/>
</dbReference>
<dbReference type="Pfam" id="PF00155">
    <property type="entry name" value="Aminotran_1_2"/>
    <property type="match status" value="1"/>
</dbReference>
<dbReference type="InterPro" id="IPR015424">
    <property type="entry name" value="PyrdxlP-dep_Trfase"/>
</dbReference>
<keyword evidence="3" id="KW-1185">Reference proteome</keyword>
<dbReference type="PANTHER" id="PTHR46577:SF1">
    <property type="entry name" value="HTH-TYPE TRANSCRIPTIONAL REGULATORY PROTEIN GABR"/>
    <property type="match status" value="1"/>
</dbReference>
<evidence type="ECO:0000313" key="2">
    <source>
        <dbReference type="EMBL" id="TDW96353.1"/>
    </source>
</evidence>
<sequence>MNDIIDLQLNYPVLEGQEKQLKSAMTQALSEIHEILPICEPGGNPADREVGAKWLSQPGYTVSSQNLFIGTGGHNALINAILSASLTNKAIATDELTYSNVKSIAKLFGLRLIPCPMDADGMDPSALAVACETAGVAAVYLMPTVHNPLGTVMPLRRREEIIAVARDKDLVIIEDDAYGFLEDAIIPNFFHVAPERSFYIYSFSKPLARAIKTSYLLAPDRYSEKVTESFRLTGSTPATLSIITLNKLIASGAVSALIAAKRQEGNFRQQQARLLLSDYDITGHRNGWHFWISLPSAKQSADVSNALLKRGVLVVPSSSFAVHETAHRPGIRVAMGNEIDFDRVVKGIMMLKEAL</sequence>
<dbReference type="InterPro" id="IPR051446">
    <property type="entry name" value="HTH_trans_reg/aminotransferase"/>
</dbReference>
<name>A0A4R8DFH3_9BACT</name>
<dbReference type="CDD" id="cd00609">
    <property type="entry name" value="AAT_like"/>
    <property type="match status" value="1"/>
</dbReference>
<dbReference type="RefSeq" id="WP_133996641.1">
    <property type="nucleotide sequence ID" value="NZ_SODV01000002.1"/>
</dbReference>
<dbReference type="AlphaFoldDB" id="A0A4R8DFH3"/>
<dbReference type="GO" id="GO:0030170">
    <property type="term" value="F:pyridoxal phosphate binding"/>
    <property type="evidence" value="ECO:0007669"/>
    <property type="project" value="InterPro"/>
</dbReference>
<comment type="caution">
    <text evidence="2">The sequence shown here is derived from an EMBL/GenBank/DDBJ whole genome shotgun (WGS) entry which is preliminary data.</text>
</comment>
<reference evidence="2 3" key="1">
    <citation type="submission" date="2019-03" db="EMBL/GenBank/DDBJ databases">
        <title>Genomic Encyclopedia of Type Strains, Phase IV (KMG-IV): sequencing the most valuable type-strain genomes for metagenomic binning, comparative biology and taxonomic classification.</title>
        <authorList>
            <person name="Goeker M."/>
        </authorList>
    </citation>
    <scope>NUCLEOTIDE SEQUENCE [LARGE SCALE GENOMIC DNA]</scope>
    <source>
        <strain evidence="2 3">DSM 100059</strain>
    </source>
</reference>
<evidence type="ECO:0000313" key="3">
    <source>
        <dbReference type="Proteomes" id="UP000294498"/>
    </source>
</evidence>
<dbReference type="PANTHER" id="PTHR46577">
    <property type="entry name" value="HTH-TYPE TRANSCRIPTIONAL REGULATORY PROTEIN GABR"/>
    <property type="match status" value="1"/>
</dbReference>